<accession>A0A699J2N7</accession>
<organism evidence="1">
    <name type="scientific">Tanacetum cinerariifolium</name>
    <name type="common">Dalmatian daisy</name>
    <name type="synonym">Chrysanthemum cinerariifolium</name>
    <dbReference type="NCBI Taxonomy" id="118510"/>
    <lineage>
        <taxon>Eukaryota</taxon>
        <taxon>Viridiplantae</taxon>
        <taxon>Streptophyta</taxon>
        <taxon>Embryophyta</taxon>
        <taxon>Tracheophyta</taxon>
        <taxon>Spermatophyta</taxon>
        <taxon>Magnoliopsida</taxon>
        <taxon>eudicotyledons</taxon>
        <taxon>Gunneridae</taxon>
        <taxon>Pentapetalae</taxon>
        <taxon>asterids</taxon>
        <taxon>campanulids</taxon>
        <taxon>Asterales</taxon>
        <taxon>Asteraceae</taxon>
        <taxon>Asteroideae</taxon>
        <taxon>Anthemideae</taxon>
        <taxon>Anthemidinae</taxon>
        <taxon>Tanacetum</taxon>
    </lineage>
</organism>
<dbReference type="EMBL" id="BKCJ010362142">
    <property type="protein sequence ID" value="GFA05594.1"/>
    <property type="molecule type" value="Genomic_DNA"/>
</dbReference>
<gene>
    <name evidence="1" type="ORF">Tci_577566</name>
</gene>
<proteinExistence type="predicted"/>
<dbReference type="AlphaFoldDB" id="A0A699J2N7"/>
<sequence length="36" mass="4058">EIVYMVCRDEESGEAALSKIRLLIYNDITGGKMLII</sequence>
<protein>
    <submittedName>
        <fullName evidence="1">Uncharacterized protein</fullName>
    </submittedName>
</protein>
<reference evidence="1" key="1">
    <citation type="journal article" date="2019" name="Sci. Rep.">
        <title>Draft genome of Tanacetum cinerariifolium, the natural source of mosquito coil.</title>
        <authorList>
            <person name="Yamashiro T."/>
            <person name="Shiraishi A."/>
            <person name="Satake H."/>
            <person name="Nakayama K."/>
        </authorList>
    </citation>
    <scope>NUCLEOTIDE SEQUENCE</scope>
</reference>
<evidence type="ECO:0000313" key="1">
    <source>
        <dbReference type="EMBL" id="GFA05594.1"/>
    </source>
</evidence>
<feature type="non-terminal residue" evidence="1">
    <location>
        <position position="1"/>
    </location>
</feature>
<comment type="caution">
    <text evidence="1">The sequence shown here is derived from an EMBL/GenBank/DDBJ whole genome shotgun (WGS) entry which is preliminary data.</text>
</comment>
<name>A0A699J2N7_TANCI</name>